<feature type="domain" description="Trimeric autotransporter adhesin YadA-like head" evidence="12">
    <location>
        <begin position="61"/>
        <end position="86"/>
    </location>
</feature>
<evidence type="ECO:0000256" key="4">
    <source>
        <dbReference type="ARBA" id="ARBA00022448"/>
    </source>
</evidence>
<dbReference type="Pfam" id="PF03895">
    <property type="entry name" value="YadA_anchor"/>
    <property type="match status" value="1"/>
</dbReference>
<dbReference type="InterPro" id="IPR008635">
    <property type="entry name" value="Coiled_stalk_dom"/>
</dbReference>
<accession>N6VHI2</accession>
<evidence type="ECO:0000256" key="6">
    <source>
        <dbReference type="ARBA" id="ARBA00022692"/>
    </source>
</evidence>
<evidence type="ECO:0000313" key="15">
    <source>
        <dbReference type="Proteomes" id="UP000014026"/>
    </source>
</evidence>
<dbReference type="AlphaFoldDB" id="N6VHI2"/>
<dbReference type="GO" id="GO:0015031">
    <property type="term" value="P:protein transport"/>
    <property type="evidence" value="ECO:0007669"/>
    <property type="project" value="UniProtKB-KW"/>
</dbReference>
<comment type="subcellular location">
    <subcellularLocation>
        <location evidence="2">Cell outer membrane</location>
    </subcellularLocation>
    <subcellularLocation>
        <location evidence="1">Cell surface</location>
    </subcellularLocation>
</comment>
<dbReference type="Gene3D" id="6.10.250.2030">
    <property type="match status" value="1"/>
</dbReference>
<organism evidence="14 15">
    <name type="scientific">Bartonella bovis m02</name>
    <dbReference type="NCBI Taxonomy" id="1094492"/>
    <lineage>
        <taxon>Bacteria</taxon>
        <taxon>Pseudomonadati</taxon>
        <taxon>Pseudomonadota</taxon>
        <taxon>Alphaproteobacteria</taxon>
        <taxon>Hyphomicrobiales</taxon>
        <taxon>Bartonellaceae</taxon>
        <taxon>Bartonella</taxon>
    </lineage>
</organism>
<evidence type="ECO:0000256" key="7">
    <source>
        <dbReference type="ARBA" id="ARBA00022729"/>
    </source>
</evidence>
<evidence type="ECO:0000256" key="10">
    <source>
        <dbReference type="ARBA" id="ARBA00023237"/>
    </source>
</evidence>
<dbReference type="STRING" id="1094492.m02_02660"/>
<sequence>MQKLYLSSKNNRLNRGHFPYRSPWIKIVSLGTTVLALLSSVSPVFAIKNGQGVEWGPDAKAEKKQDIAIGKKAQAKGDGATALGSLSVADQQNATAIGHYAHARGIGGTAIGTSAFTMVKSDGGTALDTAIGYSAKSFVWGGVALGASSRATRGTGIFSYHPQINALVASKDPTWKSTIGAVSVGNVRGGVTRQIVGVAAGSLDTDAVNIAQLKALRKWVEEEGGTWQLSVNGKDPTRVNSKNRLDLVGGKNIKIAKNKKNNKVKFDLNQDLRLRSIVTGASFLGESGLLIENGPAVTTAGIDAGNKNIKNVANGTLSRGSKDAVNAGQLYSISNDIATHLGGGAIVRDDVLLGPRYTLSHVSTDGTVKRAVFNDVGGAFGGLDANVRNVNKRLTYVYNNFSKGIDKISKNVKNNTLMWDKSEQAFVALHTEGQKRENSKITFLADGDIAPNSTDAITGSQLYETNTTIAKYFGGSAEYNGQWKEPTFTITNFGAQGKSGEQQYHNVTDAFNAVNTSISGVNDRVQQVEVQVKYNSLNWDDSQRAYDARHNSQPGRITNVANGAIKKDSTDVVTGKQLWKTNRKVNELENRVDNVVSRVDILNDRAVTYDIDERSKKTNTITLAGGNESDPVLIDNVADGKIEKGSKQAVNGGQLHDYTEEQMKLVLADANKYTDKKIEDVFSSAVARANTYTDMKFNALNYRVESVQKEARQAAAIGLAVTNLNYINTPGMLSVAFGSSIWRGQSAIAFGAGYMSENGRMRSSLSVTTSGGHWGVGTGLSIALK</sequence>
<dbReference type="InterPro" id="IPR005594">
    <property type="entry name" value="YadA_C"/>
</dbReference>
<evidence type="ECO:0000259" key="11">
    <source>
        <dbReference type="Pfam" id="PF03895"/>
    </source>
</evidence>
<comment type="caution">
    <text evidence="14">The sequence shown here is derived from an EMBL/GenBank/DDBJ whole genome shotgun (WGS) entry which is preliminary data.</text>
</comment>
<dbReference type="Gene3D" id="2.20.70.140">
    <property type="match status" value="1"/>
</dbReference>
<dbReference type="InterPro" id="IPR008640">
    <property type="entry name" value="Adhesin_Head_dom"/>
</dbReference>
<evidence type="ECO:0000256" key="3">
    <source>
        <dbReference type="ARBA" id="ARBA00005848"/>
    </source>
</evidence>
<name>N6VHI2_9HYPH</name>
<evidence type="ECO:0000256" key="9">
    <source>
        <dbReference type="ARBA" id="ARBA00023136"/>
    </source>
</evidence>
<evidence type="ECO:0000256" key="1">
    <source>
        <dbReference type="ARBA" id="ARBA00004241"/>
    </source>
</evidence>
<dbReference type="Gene3D" id="2.150.10.10">
    <property type="entry name" value="Serralysin-like metalloprotease, C-terminal"/>
    <property type="match status" value="1"/>
</dbReference>
<comment type="similarity">
    <text evidence="3">Belongs to the autotransporter-2 (AT-2) (TC 1.B.40) family.</text>
</comment>
<dbReference type="Gene3D" id="3.30.1300.30">
    <property type="entry name" value="GSPII I/J protein-like"/>
    <property type="match status" value="1"/>
</dbReference>
<feature type="domain" description="Trimeric autotransporter adhesin YadA-like stalk" evidence="13">
    <location>
        <begin position="194"/>
        <end position="217"/>
    </location>
</feature>
<keyword evidence="7" id="KW-0732">Signal</keyword>
<feature type="domain" description="Trimeric autotransporter adhesin YadA-like stalk" evidence="13">
    <location>
        <begin position="440"/>
        <end position="478"/>
    </location>
</feature>
<dbReference type="GO" id="GO:0009986">
    <property type="term" value="C:cell surface"/>
    <property type="evidence" value="ECO:0007669"/>
    <property type="project" value="UniProtKB-SubCell"/>
</dbReference>
<dbReference type="EMBL" id="AGWB01000003">
    <property type="protein sequence ID" value="ENN93260.1"/>
    <property type="molecule type" value="Genomic_DNA"/>
</dbReference>
<evidence type="ECO:0000313" key="14">
    <source>
        <dbReference type="EMBL" id="ENN93260.1"/>
    </source>
</evidence>
<feature type="domain" description="Trimeric autotransporter adhesin YadA-like stalk" evidence="13">
    <location>
        <begin position="556"/>
        <end position="598"/>
    </location>
</feature>
<dbReference type="PATRIC" id="fig|1094492.3.peg.281"/>
<evidence type="ECO:0000256" key="2">
    <source>
        <dbReference type="ARBA" id="ARBA00004442"/>
    </source>
</evidence>
<keyword evidence="10" id="KW-0998">Cell outer membrane</keyword>
<dbReference type="SUPFAM" id="SSF101967">
    <property type="entry name" value="Adhesin YadA, collagen-binding domain"/>
    <property type="match status" value="3"/>
</dbReference>
<keyword evidence="4" id="KW-0813">Transport</keyword>
<feature type="domain" description="Trimeric autotransporter adhesin YadA-like stalk" evidence="13">
    <location>
        <begin position="309"/>
        <end position="345"/>
    </location>
</feature>
<evidence type="ECO:0000259" key="12">
    <source>
        <dbReference type="Pfam" id="PF05658"/>
    </source>
</evidence>
<protein>
    <submittedName>
        <fullName evidence="14">Surface protein/Bartonella adhesin</fullName>
    </submittedName>
</protein>
<dbReference type="Gene3D" id="6.20.50.100">
    <property type="match status" value="1"/>
</dbReference>
<dbReference type="HOGENOM" id="CLU_001200_2_0_5"/>
<dbReference type="Gene3D" id="4.10.80.270">
    <property type="match status" value="1"/>
</dbReference>
<feature type="domain" description="Trimeric autotransporter adhesin YadA-like stalk" evidence="13">
    <location>
        <begin position="634"/>
        <end position="660"/>
    </location>
</feature>
<reference evidence="14 15" key="1">
    <citation type="journal article" date="2013" name="PLoS Genet.">
        <title>A gene transfer agent and a dynamic repertoire of secretion systems hold the keys to the explosive radiation of the emerging pathogen Bartonella.</title>
        <authorList>
            <person name="Guy L."/>
            <person name="Nystedt B."/>
            <person name="Toft C."/>
            <person name="Zaremba-Niedzwiedzka K."/>
            <person name="Berglund E.C."/>
            <person name="Granberg F."/>
            <person name="Naslund K."/>
            <person name="Eriksson A.S."/>
            <person name="Andersson S.G."/>
        </authorList>
    </citation>
    <scope>NUCLEOTIDE SEQUENCE [LARGE SCALE GENOMIC DNA]</scope>
    <source>
        <strain evidence="15">m02</strain>
    </source>
</reference>
<dbReference type="Pfam" id="PF05658">
    <property type="entry name" value="YadA_head"/>
    <property type="match status" value="2"/>
</dbReference>
<evidence type="ECO:0000259" key="13">
    <source>
        <dbReference type="Pfam" id="PF05662"/>
    </source>
</evidence>
<feature type="domain" description="Trimeric autotransporter adhesin YadA-like C-terminal membrane anchor" evidence="11">
    <location>
        <begin position="728"/>
        <end position="782"/>
    </location>
</feature>
<keyword evidence="8" id="KW-0653">Protein transport</keyword>
<evidence type="ECO:0000256" key="8">
    <source>
        <dbReference type="ARBA" id="ARBA00022927"/>
    </source>
</evidence>
<gene>
    <name evidence="14" type="primary">badA1</name>
    <name evidence="14" type="ORF">m02_02660</name>
</gene>
<dbReference type="Gene3D" id="1.20.5.170">
    <property type="match status" value="3"/>
</dbReference>
<evidence type="ECO:0000256" key="5">
    <source>
        <dbReference type="ARBA" id="ARBA00022452"/>
    </source>
</evidence>
<dbReference type="SUPFAM" id="SSF54523">
    <property type="entry name" value="Pili subunits"/>
    <property type="match status" value="1"/>
</dbReference>
<keyword evidence="9" id="KW-0472">Membrane</keyword>
<dbReference type="Pfam" id="PF05662">
    <property type="entry name" value="YadA_stalk"/>
    <property type="match status" value="5"/>
</dbReference>
<proteinExistence type="inferred from homology"/>
<keyword evidence="5" id="KW-1134">Transmembrane beta strand</keyword>
<dbReference type="InterPro" id="IPR045584">
    <property type="entry name" value="Pilin-like"/>
</dbReference>
<dbReference type="Proteomes" id="UP000014026">
    <property type="component" value="Unassembled WGS sequence"/>
</dbReference>
<keyword evidence="6" id="KW-0812">Transmembrane</keyword>
<feature type="domain" description="Trimeric autotransporter adhesin YadA-like head" evidence="12">
    <location>
        <begin position="91"/>
        <end position="115"/>
    </location>
</feature>
<dbReference type="InterPro" id="IPR011049">
    <property type="entry name" value="Serralysin-like_metalloprot_C"/>
</dbReference>
<dbReference type="GO" id="GO:0009279">
    <property type="term" value="C:cell outer membrane"/>
    <property type="evidence" value="ECO:0007669"/>
    <property type="project" value="UniProtKB-SubCell"/>
</dbReference>